<evidence type="ECO:0008006" key="4">
    <source>
        <dbReference type="Google" id="ProtNLM"/>
    </source>
</evidence>
<name>A0AAV9Z5B7_9AGAR</name>
<reference evidence="2 3" key="1">
    <citation type="journal article" date="2024" name="J Genomics">
        <title>Draft genome sequencing and assembly of Favolaschia claudopus CIRM-BRFM 2984 isolated from oak limbs.</title>
        <authorList>
            <person name="Navarro D."/>
            <person name="Drula E."/>
            <person name="Chaduli D."/>
            <person name="Cazenave R."/>
            <person name="Ahrendt S."/>
            <person name="Wang J."/>
            <person name="Lipzen A."/>
            <person name="Daum C."/>
            <person name="Barry K."/>
            <person name="Grigoriev I.V."/>
            <person name="Favel A."/>
            <person name="Rosso M.N."/>
            <person name="Martin F."/>
        </authorList>
    </citation>
    <scope>NUCLEOTIDE SEQUENCE [LARGE SCALE GENOMIC DNA]</scope>
    <source>
        <strain evidence="2 3">CIRM-BRFM 2984</strain>
    </source>
</reference>
<comment type="caution">
    <text evidence="2">The sequence shown here is derived from an EMBL/GenBank/DDBJ whole genome shotgun (WGS) entry which is preliminary data.</text>
</comment>
<feature type="compositionally biased region" description="Polar residues" evidence="1">
    <location>
        <begin position="155"/>
        <end position="164"/>
    </location>
</feature>
<dbReference type="AlphaFoldDB" id="A0AAV9Z5B7"/>
<keyword evidence="3" id="KW-1185">Reference proteome</keyword>
<evidence type="ECO:0000313" key="3">
    <source>
        <dbReference type="Proteomes" id="UP001362999"/>
    </source>
</evidence>
<organism evidence="2 3">
    <name type="scientific">Favolaschia claudopus</name>
    <dbReference type="NCBI Taxonomy" id="2862362"/>
    <lineage>
        <taxon>Eukaryota</taxon>
        <taxon>Fungi</taxon>
        <taxon>Dikarya</taxon>
        <taxon>Basidiomycota</taxon>
        <taxon>Agaricomycotina</taxon>
        <taxon>Agaricomycetes</taxon>
        <taxon>Agaricomycetidae</taxon>
        <taxon>Agaricales</taxon>
        <taxon>Marasmiineae</taxon>
        <taxon>Mycenaceae</taxon>
        <taxon>Favolaschia</taxon>
    </lineage>
</organism>
<accession>A0AAV9Z5B7</accession>
<proteinExistence type="predicted"/>
<evidence type="ECO:0000256" key="1">
    <source>
        <dbReference type="SAM" id="MobiDB-lite"/>
    </source>
</evidence>
<dbReference type="Proteomes" id="UP001362999">
    <property type="component" value="Unassembled WGS sequence"/>
</dbReference>
<dbReference type="EMBL" id="JAWWNJ010000219">
    <property type="protein sequence ID" value="KAK6969598.1"/>
    <property type="molecule type" value="Genomic_DNA"/>
</dbReference>
<gene>
    <name evidence="2" type="ORF">R3P38DRAFT_2587544</name>
</gene>
<feature type="region of interest" description="Disordered" evidence="1">
    <location>
        <begin position="142"/>
        <end position="164"/>
    </location>
</feature>
<protein>
    <recommendedName>
        <fullName evidence="4">C2H2-type domain-containing protein</fullName>
    </recommendedName>
</protein>
<evidence type="ECO:0000313" key="2">
    <source>
        <dbReference type="EMBL" id="KAK6969598.1"/>
    </source>
</evidence>
<sequence length="164" mass="17716">MIGPGNKSLCVEIPLHVRLTPKLDAAESIECKLCHASVKLNTMRNHVGRHILYSLRGKHDSKLMPDVGAEPCGWCGLGGQCHTQLTHSTKKNSTTAQITSTCPYHYAKMKYKSAQVSSEASPCTNVPLQCPLCPCQRPPLVTQPPGTAAPDPTPVFSTAPSREE</sequence>